<protein>
    <submittedName>
        <fullName evidence="1">Uncharacterized protein</fullName>
    </submittedName>
</protein>
<name>A0ABP8EPQ6_9MICO</name>
<evidence type="ECO:0000313" key="1">
    <source>
        <dbReference type="EMBL" id="GAA4285927.1"/>
    </source>
</evidence>
<proteinExistence type="predicted"/>
<sequence>MCAGERETVAARNEVEEMVAIRAISSTSLRLIVARRLVGPPVCQRRVSRSVQASGPLSR</sequence>
<organism evidence="1 2">
    <name type="scientific">Georgenia daeguensis</name>
    <dbReference type="NCBI Taxonomy" id="908355"/>
    <lineage>
        <taxon>Bacteria</taxon>
        <taxon>Bacillati</taxon>
        <taxon>Actinomycetota</taxon>
        <taxon>Actinomycetes</taxon>
        <taxon>Micrococcales</taxon>
        <taxon>Bogoriellaceae</taxon>
        <taxon>Georgenia</taxon>
    </lineage>
</organism>
<gene>
    <name evidence="1" type="ORF">GCM10022262_02860</name>
</gene>
<comment type="caution">
    <text evidence="1">The sequence shown here is derived from an EMBL/GenBank/DDBJ whole genome shotgun (WGS) entry which is preliminary data.</text>
</comment>
<keyword evidence="2" id="KW-1185">Reference proteome</keyword>
<reference evidence="2" key="1">
    <citation type="journal article" date="2019" name="Int. J. Syst. Evol. Microbiol.">
        <title>The Global Catalogue of Microorganisms (GCM) 10K type strain sequencing project: providing services to taxonomists for standard genome sequencing and annotation.</title>
        <authorList>
            <consortium name="The Broad Institute Genomics Platform"/>
            <consortium name="The Broad Institute Genome Sequencing Center for Infectious Disease"/>
            <person name="Wu L."/>
            <person name="Ma J."/>
        </authorList>
    </citation>
    <scope>NUCLEOTIDE SEQUENCE [LARGE SCALE GENOMIC DNA]</scope>
    <source>
        <strain evidence="2">JCM 17459</strain>
    </source>
</reference>
<dbReference type="EMBL" id="BAABBA010000001">
    <property type="protein sequence ID" value="GAA4285927.1"/>
    <property type="molecule type" value="Genomic_DNA"/>
</dbReference>
<accession>A0ABP8EPQ6</accession>
<dbReference type="Proteomes" id="UP001499841">
    <property type="component" value="Unassembled WGS sequence"/>
</dbReference>
<evidence type="ECO:0000313" key="2">
    <source>
        <dbReference type="Proteomes" id="UP001499841"/>
    </source>
</evidence>